<dbReference type="SUPFAM" id="SSF52540">
    <property type="entry name" value="P-loop containing nucleoside triphosphate hydrolases"/>
    <property type="match status" value="1"/>
</dbReference>
<accession>G8RUP6</accession>
<dbReference type="GO" id="GO:0005524">
    <property type="term" value="F:ATP binding"/>
    <property type="evidence" value="ECO:0007669"/>
    <property type="project" value="UniProtKB-KW"/>
</dbReference>
<dbReference type="Proteomes" id="UP000005442">
    <property type="component" value="Chromosome"/>
</dbReference>
<evidence type="ECO:0000256" key="4">
    <source>
        <dbReference type="ARBA" id="ARBA00023125"/>
    </source>
</evidence>
<dbReference type="Pfam" id="PF13191">
    <property type="entry name" value="AAA_16"/>
    <property type="match status" value="1"/>
</dbReference>
<dbReference type="STRING" id="710685.MycrhN_4969"/>
<dbReference type="InterPro" id="IPR011990">
    <property type="entry name" value="TPR-like_helical_dom_sf"/>
</dbReference>
<feature type="domain" description="OmpR/PhoB-type" evidence="7">
    <location>
        <begin position="1"/>
        <end position="59"/>
    </location>
</feature>
<proteinExistence type="inferred from homology"/>
<reference evidence="8 9" key="1">
    <citation type="submission" date="2011-12" db="EMBL/GenBank/DDBJ databases">
        <title>Complete sequence of Mycobacterium rhodesiae NBB3.</title>
        <authorList>
            <consortium name="US DOE Joint Genome Institute"/>
            <person name="Lucas S."/>
            <person name="Han J."/>
            <person name="Lapidus A."/>
            <person name="Cheng J.-F."/>
            <person name="Goodwin L."/>
            <person name="Pitluck S."/>
            <person name="Peters L."/>
            <person name="Mikhailova N."/>
            <person name="Gu W."/>
            <person name="Detter J.C."/>
            <person name="Han C."/>
            <person name="Tapia R."/>
            <person name="Land M."/>
            <person name="Hauser L."/>
            <person name="Kyrpides N."/>
            <person name="Ivanova N."/>
            <person name="Pagani I."/>
            <person name="Mattes T."/>
            <person name="Holmes A."/>
            <person name="Rutledge P."/>
            <person name="Paulsen I."/>
            <person name="Coleman N."/>
            <person name="Woyke T."/>
        </authorList>
    </citation>
    <scope>NUCLEOTIDE SEQUENCE [LARGE SCALE GENOMIC DNA]</scope>
    <source>
        <strain evidence="8 9">NBB3</strain>
    </source>
</reference>
<dbReference type="InterPro" id="IPR027417">
    <property type="entry name" value="P-loop_NTPase"/>
</dbReference>
<dbReference type="InterPro" id="IPR041664">
    <property type="entry name" value="AAA_16"/>
</dbReference>
<feature type="DNA-binding region" description="OmpR/PhoB-type" evidence="5">
    <location>
        <begin position="1"/>
        <end position="59"/>
    </location>
</feature>
<dbReference type="GO" id="GO:0000160">
    <property type="term" value="P:phosphorelay signal transduction system"/>
    <property type="evidence" value="ECO:0007669"/>
    <property type="project" value="InterPro"/>
</dbReference>
<dbReference type="eggNOG" id="COG2114">
    <property type="taxonomic scope" value="Bacteria"/>
</dbReference>
<evidence type="ECO:0000259" key="7">
    <source>
        <dbReference type="PROSITE" id="PS51755"/>
    </source>
</evidence>
<dbReference type="InterPro" id="IPR036388">
    <property type="entry name" value="WH-like_DNA-bd_sf"/>
</dbReference>
<evidence type="ECO:0000256" key="2">
    <source>
        <dbReference type="ARBA" id="ARBA00022741"/>
    </source>
</evidence>
<dbReference type="eggNOG" id="COG2909">
    <property type="taxonomic scope" value="Bacteria"/>
</dbReference>
<dbReference type="PANTHER" id="PTHR16305:SF28">
    <property type="entry name" value="GUANYLATE CYCLASE DOMAIN-CONTAINING PROTEIN"/>
    <property type="match status" value="1"/>
</dbReference>
<dbReference type="CDD" id="cd15831">
    <property type="entry name" value="BTAD"/>
    <property type="match status" value="1"/>
</dbReference>
<evidence type="ECO:0000313" key="9">
    <source>
        <dbReference type="Proteomes" id="UP000005442"/>
    </source>
</evidence>
<dbReference type="HOGENOM" id="CLU_000061_0_0_11"/>
<dbReference type="Gene3D" id="3.10.450.50">
    <property type="match status" value="12"/>
</dbReference>
<dbReference type="SUPFAM" id="SSF54427">
    <property type="entry name" value="NTF2-like"/>
    <property type="match status" value="10"/>
</dbReference>
<organism evidence="8 9">
    <name type="scientific">Mycolicibacterium rhodesiae (strain NBB3)</name>
    <name type="common">Mycobacterium rhodesiae</name>
    <dbReference type="NCBI Taxonomy" id="710685"/>
    <lineage>
        <taxon>Bacteria</taxon>
        <taxon>Bacillati</taxon>
        <taxon>Actinomycetota</taxon>
        <taxon>Actinomycetes</taxon>
        <taxon>Mycobacteriales</taxon>
        <taxon>Mycobacteriaceae</taxon>
        <taxon>Mycolicibacterium</taxon>
    </lineage>
</organism>
<dbReference type="Gene3D" id="1.25.40.10">
    <property type="entry name" value="Tetratricopeptide repeat domain"/>
    <property type="match status" value="2"/>
</dbReference>
<dbReference type="InterPro" id="IPR001054">
    <property type="entry name" value="A/G_cyclase"/>
</dbReference>
<dbReference type="GO" id="GO:0004016">
    <property type="term" value="F:adenylate cyclase activity"/>
    <property type="evidence" value="ECO:0007669"/>
    <property type="project" value="UniProtKB-ARBA"/>
</dbReference>
<dbReference type="PROSITE" id="PS50125">
    <property type="entry name" value="GUANYLATE_CYCLASE_2"/>
    <property type="match status" value="1"/>
</dbReference>
<dbReference type="GO" id="GO:0006355">
    <property type="term" value="P:regulation of DNA-templated transcription"/>
    <property type="evidence" value="ECO:0007669"/>
    <property type="project" value="InterPro"/>
</dbReference>
<evidence type="ECO:0000256" key="3">
    <source>
        <dbReference type="ARBA" id="ARBA00022840"/>
    </source>
</evidence>
<keyword evidence="9" id="KW-1185">Reference proteome</keyword>
<dbReference type="SMART" id="SM00044">
    <property type="entry name" value="CYCc"/>
    <property type="match status" value="1"/>
</dbReference>
<dbReference type="eggNOG" id="COG3629">
    <property type="taxonomic scope" value="Bacteria"/>
</dbReference>
<sequence length="5560" mass="612959">MLGLHGGSVVSADTLAELLWGARPPRTAVKALQTHISSLRRGLGDGFVLTEGSGWTLNTTEIDATRYKMAARLGRDAVAAGDAAQAVTRFDEALSLWRGVPELPDGPRAASEKTRWIEGHAALVEDRADALLATGRAAEIVGELEAAIAEAPLRERRWGQLMLALYRAGRQGEALAAYQRARSLLVDELGVDPGPNLRRLEAAIVAQDPALEIPVSQHLSTVTKAVTFLLTDIEGSTAAWEAQADAMAVALARHDEIVEQVVTSRGGRLVKTRGEGDATFSVFDRPSSAATAAIELQEAIRHEPWALASPMRIRISLHTGEVELRDGDYFGRAVNRAARLRSLAAGGQILCSGATAELVIDTLADDVVLADLGMRQLKNLARPEHVFELRLEAVEDTDTAEPESPMRRPSLPAVLTGPGPFVGRGEELAGLLTAWQSTLTVGTRAVLVAGEPGVGKTRLAGEWSRQVYEEGAIVLYGRCDEDLGAAYQPFAEALRSLVPCLGADRLRGLRGVEALLPLVPGLADVVPDLPTSPRSDPDTERYALFDAVVALLGAASTRAPVVLILDDLHWAAKPTLLLLRHLLRFGEQARVQIVGTYRSTDLDRSHPLAAMLTDLHRDGSASRLALTGLDEKDVSAYVSEAGYDDEELARALASVTGGNPFFLIEALRHVDESGGRWDPNTLPQGVREAVSRRLSRLPEETNKALAAAAVVGSRFAVELVERVVDGDLVDAFDEARKAGIVIEEPGGRYRFNHALVRQSLLAELPSVRRMRLHQRIAVTLEAESGAEDELLAELAYHYFECAWAGNAAKAVEYCRRAADQAMSRLAYEGAADLYDRALHALEELDDELPDRDALQAELLVARCEALLAAGDVGSAAGAVAQLQQAAGDSVRLAAWGTCFDGELSMLTNPEQLDEIEVAVGAAAAKLAGLEDAAGEAKAHTVRAGCLTRLGRIGDAETALDQALTAARRAHDHRRVNAVLAGAPLAALWGPNPVPRAGGRCLDVVRLLRITTGSPVVEATSTRCQGVLDALRGRAAAGRALIDSARRSLTELGMRHALLEVEQFAGIVELIANEPAAAEPLLRRACDGFRRMGLDADTAETAAFLAKACLALDRDADADELCTESERLAGHALKPSITWRTVRAQLLARAGAHDEARRVAEEAVSIAERTDALVDHGDACLTLAVVLNIAGDVVGARSAADQAVALFERKGAAALAELALSITGSADNRHGAASQEPPLPVPENACLAAVRRWASAFNREAGDDYEAMYAPDFRIESRRRIVGFTQDDLPSGDWSRDARRLYKPSDTHRMVPIAVRGDRLALARLEISTADTSPGAPRDEVLQIFAIDETGRVARHLLFDVEDMDAAVAELDALHAQLELENACVRVIRRIDDAYDRNAWDELEQHVAPVVFVDSRRKVVGLTLGDVPRSEWMFEARTYREVMAPVRYRHNVVAVRGDRFALTSLQVGPEDKSPGAPRDEFLQLYGLDQEGLFALQIWFDSEDMDAAIAELDARYLAEQGASTSRLENNASRMYGRIKQHFANRAWDAVGEMLADDVSSDDRRKVVNAGVQQGRDACLSEFRGTAEVGVRVWQSDVIAIRGEHLVFNRVRVASDQRSNAFNAELLDIIETDADGRVKARIVFDTNDFDAAIAELDARYLAGEAAPYARVWRSAMETLYEANSHEPGRILSRLSYTNHQRVSFGSADFGRAVQELWELVPDARYRATSVHALDAHGVVASLLIEGTDSTGNELQWHRIVVLLADESRMDVYDDDDLTAALAKFNARKSTTHLENAASRADVHFNALFGDGRLDEIGQLFVDDLRVEDRRRGLYRVGVGRAAELAEVRAIAELGTKTMKSHVLAVRGERLALVRTRYSGRDQRPDAFHTEVLRIAEVNDDQRIVAYVAFDLDDLDAAFAELDARYLSGEAAPHAHVWSVVVNTYAAFNREDYANVVSVDHRKSVRYAPGELTTSRMKAHMPDLRSYIEVVHRLNDVGVVVTGMSSGTSDEGFEAEWRMALILTVDGDRLAWNELFDEEDLDDALARFDELNRSRSGLDSTASRVLASYLSHFAARDWDAMWQALADQFSADDRRRVLNGPKRGRDEEIANFKVVAELGCSSITSTPVATRGERLVLAHHSLTAAGPAPLEAEMIDVVEVNRDNKIVNVVFFDTDQLDAAIAVLDAWYAAAEAAEYANTWSVVAGVFDSLNRHETPAATPDWVNVDHRRGTPLAHSDLREIVKSLNEITPDLRNHIEAVHVLSQHGAVLTQVSRGTSPEGFGAEWRMVNLLTVDGDLVSRCELFDESDLDVALARFQELCRPAPGLENAASRAIQRFNASFAQRDWAAMASMLADDSNSDDRRRMVGGADLRGRDAMIDSFKTVAEFGTPLATSTAHATRGERLVLTRVRYSVSDDLPDAFHAELLQIIEVDRDSRIETFVTFDLDAIDAAFAELDSRYLADEGAEYAHTWALVARAFTDYNRREQPGVSPDWVNIDHRRATAFPAGDMIAYMGVTWADTPDVKIHIEEVHRLNARGAVVTWAGHGNSTEGFEAEWRATVLVTVDGDLINRCEMFDTSDLDTALTKFDELSSPTTYVENSATRIYQRFMTTFVARDWKAMAETLAPEIRHVDRRRVVNGGIQHGPDDVIANMRAVAEVGVRNIEPSFFATRGDRLALGRQRVSGDKRPEAFGIEVLIVAEVDADNRLVGGVAFDPDDLEAAIAELDARYIAGEAAAYADTWSVISRGYAAVMRHELPAFTPDAANIDHRHATAFAPGELSTYLHAMWDQTPNEQFYIETVHRLASAGAVVTHIAKGTSQQGFEGEWREVTLSIVEGGTIKRSELFDEADLDLALARFEELNRRAPQLENAASQMITRFQKVFGARDWDGMAKIFAEDICLDDRRRVVGARFVGREATIANMQASADTGVKNVTSTVLATRGDRLSLQRVVISGRDNRPDAFRTEALHITEVDVHDQATAFVMFDPHELDAAFAELDARYLAGEARGHSGTWSAIAEGYAAFNRREMPKTTPDWLNIDHRRGGSAFAPGDQTSYIHATWEVAPQVRSDAAAVHRLNRLGAVVTQTTSGTSHEGFDVEWQDIILFTVEGDLLARCEVFNEDDLDAALAKFDELSRQAPRLQNLASQVGARFRAAYASRHWDAMADMLAEDSYNDDRRSVVNGGIRRGRDSMMDDLRSGADIGIPEFRVTEIATRGERLVLVRAESHYDERPQAFYVENLTIGEIDADQRIAAQVMFDIDDVDAAYQELESRYLAGEAAAHAQTWSVIVDTYAALNRHELASTPPDWVYVDHHRLALWQGDFTANMLAAWEVIPDWRIQIVAVHHLTNLGAVITAVASGSSRDGFNAEEPGIALVTVRDGVINRFEYFDVADLDAALTKFDELNVQSARPENAATRSHLRLNAAFAARDWNAMAELLPDDTSSDDRRPIVGGGLRCGRDAVIDDWRAIADVGVKSITSTVIATRGERLALGRYGFVGHDQRPEAYHTEVLGIVEFDSDQRMTACVMLDLEEIDAAFDELEARYAAGEAAAHAHTWTLVTNAFAAMNRREMPATRPDWVTIDHRRLSMIDPTSRDQYLSAAIDVTQLGVYVEEVHRLSDAGAVVSWQGQWTTPEGFDAEWHGISVLIFDGDLVARCELFDEADLEVALERFDELTSDVPRLENAASNAYKRYNAHFVAREWDAMAEIVADDVLTDDRRRVVSGGIQSGRAAQAADMRAVAGVGVKSIESSVIATRGDRLALIRVRVAGDERPDAFGIELLIVVGINEDDRLVAGILFDLDDIDAAFAELEARYLAGEASAHAEMWSMVANGYAALNRQELPETSNWVVVDHRVRQTFKGDDLAAYVRSLWNVAPGAKNYSEAVHRLSDVGALVTHAAYGTSPEGFRAEWRMIALLTVGDSTSSVELFDESDLETATAKFEEQGRQVREPHNIATRMWTLMADAFHRRDVEAFVDLTHPDGFLDDRRKGLRVSLDGSMRKRAVEVLFEFPQSWRMELEHVAVRGSRLSLSRHFYRDTDQFDFPITVEVVTVTECSGDDRVHTLVLFDPEDIDAAFTELDRRYLAGMPAKCANAWTIIAEAYSGMTRGEFPPTTTDLVNIDHRRAIQMAPDSGIAYLRASWEVAPEFHLYIEAVHRLTELGAVFTRRSSGTSRTGFDAEWRAVDLITLEGGLINRGEIFEEEDLDTALARFDELARPTRQFSSTAGRVTERVRALFAARDWDRISECLAENFSLDDRRRTVNGGLSYGRETTMHDMRTTADTGFTDLTEDFVAFRGERLVLTRARYFGSDPRFEPYFVEVLHILEIDANEKIVATIVFDPDDLDAAVAELDSRYLKGEASAHPGIWSVFARTHVGLNRHEIPTTIADTVHVDHRQLITIEPSDMAKTLHTAWDLMPDLRIYVEAVHRLTSVGGVITSRSYGTSRDGFDAEWRMLHIGVVAGDRISRYELFDESDLQAALARFAQLHDELLGLENAATRASASLADAFNRRDLNDLVARYGAKAQYEDRRKGLQNVGLLSRDFGAGLFELEAASTWRMETTPIGVRGDCLALVRHTYRDTAKADRPVTVEALLLMDADNDGLICHCVLFDPDDIDAAFEELDTRYGTGEAAGHARTWALVARSYATFSRHEMPATTTDWVNIDHRRATAFAPGDLDQYVRAAWSVTPDTKAHIQAVHRLNSRGAVLTVSTYGTSPQGFGAEWQDIHLATFDGDLCDRFELFDEADLDAALARFDELSLTVPQLANAATNNFARIADAFNRRDLTAFLGAVTANARYEDQRMGFRNEGPVDANLVHAMLSKAADGWRVTIEPIAVRGRDLALSRYSYRDVNEVDRPITFEALVLTEVAEEHLSTVFDPADIDAAFEELDVRYLAGEAAEYAQTWSTIIRGFAGFGDHDLPDTAFEWIDHRTLVGSGISDPGETSRAVWDMTSDIRTRIVAVHRLDNRGAVITHVIQGTSREGFDFELRLVDLIAMAGGIVSRCECFDEADLDAAIARFDELSHAAPLLDNAATRARSRVIEAYNSRVTDAFPAATSGRYEDRRKGLRDEGTADEKYVHAVFSGTPTSWRIDTEFVGIRGDRLALSRERFRDSSEAHQPITVELLTLTSVDEGDRIAYTVFFDPEDVDSAFGEIDARWIASGGCAHPEVIKAVQSFAEMANRHDWDALAARHAGATYANHRQLRSGADTVADDMSSLRMLALLVPDLRFEATEVLRLSAGGTVIHTVARGTSTEDVPIEIPLVILMLIDGDRITRAETFDLNQRNDALDRFEELDSNAPPPENAIARVLERVVDAFDRRDPQRYLALFADDCTYEDRRKGLRDQGSIRPDYAQTVTFGADAGWQAEFETIAVRGEHLMLGRATFRDQSEAGSPVTVEALNIGSIDDDELISWFAVLDPDDIDAAFAELTARWIASGEVAHPEVIEAAHRSNEMYNRHDWDAIKANESGATYVNHRQLVSAEPETIEDHWRSIRALATLIPDLRTEPTEILAHSAKGVVADLVVKGRTPTGTVIEFPAITLILFDGTRVAHMEAFDVDQRGLALDRFDELNRPE</sequence>
<dbReference type="GO" id="GO:0009190">
    <property type="term" value="P:cyclic nucleotide biosynthetic process"/>
    <property type="evidence" value="ECO:0007669"/>
    <property type="project" value="InterPro"/>
</dbReference>
<comment type="similarity">
    <text evidence="1">Belongs to the AfsR/DnrI/RedD regulatory family.</text>
</comment>
<dbReference type="Pfam" id="PF00211">
    <property type="entry name" value="Guanylate_cyc"/>
    <property type="match status" value="1"/>
</dbReference>
<dbReference type="InterPro" id="IPR029787">
    <property type="entry name" value="Nucleotide_cyclase"/>
</dbReference>
<name>G8RUP6_MYCRN</name>
<dbReference type="SUPFAM" id="SSF46894">
    <property type="entry name" value="C-terminal effector domain of the bipartite response regulators"/>
    <property type="match status" value="1"/>
</dbReference>
<dbReference type="Pfam" id="PF03704">
    <property type="entry name" value="BTAD"/>
    <property type="match status" value="1"/>
</dbReference>
<dbReference type="SUPFAM" id="SSF48452">
    <property type="entry name" value="TPR-like"/>
    <property type="match status" value="2"/>
</dbReference>
<dbReference type="SUPFAM" id="SSF55073">
    <property type="entry name" value="Nucleotide cyclase"/>
    <property type="match status" value="1"/>
</dbReference>
<dbReference type="KEGG" id="mrh:MycrhN_4969"/>
<feature type="domain" description="Guanylate cyclase" evidence="6">
    <location>
        <begin position="227"/>
        <end position="341"/>
    </location>
</feature>
<dbReference type="EMBL" id="CP003169">
    <property type="protein sequence ID" value="AEV75449.1"/>
    <property type="molecule type" value="Genomic_DNA"/>
</dbReference>
<gene>
    <name evidence="8" type="ordered locus">MycrhN_4969</name>
</gene>
<dbReference type="Gene3D" id="3.40.50.300">
    <property type="entry name" value="P-loop containing nucleotide triphosphate hydrolases"/>
    <property type="match status" value="1"/>
</dbReference>
<dbReference type="PATRIC" id="fig|710685.3.peg.4979"/>
<keyword evidence="2" id="KW-0547">Nucleotide-binding</keyword>
<evidence type="ECO:0000256" key="1">
    <source>
        <dbReference type="ARBA" id="ARBA00005820"/>
    </source>
</evidence>
<dbReference type="PANTHER" id="PTHR16305">
    <property type="entry name" value="TESTICULAR SOLUBLE ADENYLYL CYCLASE"/>
    <property type="match status" value="1"/>
</dbReference>
<evidence type="ECO:0000256" key="5">
    <source>
        <dbReference type="PROSITE-ProRule" id="PRU01091"/>
    </source>
</evidence>
<dbReference type="InterPro" id="IPR005158">
    <property type="entry name" value="BTAD"/>
</dbReference>
<dbReference type="InterPro" id="IPR001867">
    <property type="entry name" value="OmpR/PhoB-type_DNA-bd"/>
</dbReference>
<dbReference type="GO" id="GO:0005737">
    <property type="term" value="C:cytoplasm"/>
    <property type="evidence" value="ECO:0007669"/>
    <property type="project" value="TreeGrafter"/>
</dbReference>
<dbReference type="GO" id="GO:0003677">
    <property type="term" value="F:DNA binding"/>
    <property type="evidence" value="ECO:0007669"/>
    <property type="project" value="UniProtKB-UniRule"/>
</dbReference>
<evidence type="ECO:0000313" key="8">
    <source>
        <dbReference type="EMBL" id="AEV75449.1"/>
    </source>
</evidence>
<dbReference type="InterPro" id="IPR016032">
    <property type="entry name" value="Sig_transdc_resp-reg_C-effctor"/>
</dbReference>
<dbReference type="CDD" id="cd07302">
    <property type="entry name" value="CHD"/>
    <property type="match status" value="1"/>
</dbReference>
<keyword evidence="3" id="KW-0067">ATP-binding</keyword>
<keyword evidence="4 5" id="KW-0238">DNA-binding</keyword>
<dbReference type="PROSITE" id="PS51755">
    <property type="entry name" value="OMPR_PHOB"/>
    <property type="match status" value="1"/>
</dbReference>
<dbReference type="SMART" id="SM01043">
    <property type="entry name" value="BTAD"/>
    <property type="match status" value="1"/>
</dbReference>
<evidence type="ECO:0000259" key="6">
    <source>
        <dbReference type="PROSITE" id="PS50125"/>
    </source>
</evidence>
<dbReference type="Gene3D" id="1.10.10.10">
    <property type="entry name" value="Winged helix-like DNA-binding domain superfamily/Winged helix DNA-binding domain"/>
    <property type="match status" value="1"/>
</dbReference>
<protein>
    <submittedName>
        <fullName evidence="8">Putative ATPase</fullName>
    </submittedName>
</protein>
<dbReference type="Gene3D" id="3.30.70.1230">
    <property type="entry name" value="Nucleotide cyclase"/>
    <property type="match status" value="1"/>
</dbReference>
<dbReference type="InterPro" id="IPR032710">
    <property type="entry name" value="NTF2-like_dom_sf"/>
</dbReference>